<gene>
    <name evidence="1" type="ORF">AFE02nite_34200</name>
</gene>
<dbReference type="EMBL" id="BJYK01000017">
    <property type="protein sequence ID" value="GEN81686.1"/>
    <property type="molecule type" value="Genomic_DNA"/>
</dbReference>
<evidence type="ECO:0000313" key="2">
    <source>
        <dbReference type="Proteomes" id="UP000321484"/>
    </source>
</evidence>
<protein>
    <submittedName>
        <fullName evidence="1">Uncharacterized protein</fullName>
    </submittedName>
</protein>
<name>A0A511Z2Q2_9CELL</name>
<accession>A0A511Z2Q2</accession>
<sequence>MVVIMDPSLDGVDDPAGRWLGLHAADPDLEHLVRWAREAESIHVRLGSLAAIRRITATFEAHAAYGIEGVRAAAELEPGFEGSLADLIAAIGGLVHQKPPVDDDPPQP</sequence>
<keyword evidence="2" id="KW-1185">Reference proteome</keyword>
<evidence type="ECO:0000313" key="1">
    <source>
        <dbReference type="EMBL" id="GEN81686.1"/>
    </source>
</evidence>
<organism evidence="1 2">
    <name type="scientific">Actinotalea fermentans</name>
    <dbReference type="NCBI Taxonomy" id="43671"/>
    <lineage>
        <taxon>Bacteria</taxon>
        <taxon>Bacillati</taxon>
        <taxon>Actinomycetota</taxon>
        <taxon>Actinomycetes</taxon>
        <taxon>Micrococcales</taxon>
        <taxon>Cellulomonadaceae</taxon>
        <taxon>Actinotalea</taxon>
    </lineage>
</organism>
<proteinExistence type="predicted"/>
<dbReference type="AlphaFoldDB" id="A0A511Z2Q2"/>
<comment type="caution">
    <text evidence="1">The sequence shown here is derived from an EMBL/GenBank/DDBJ whole genome shotgun (WGS) entry which is preliminary data.</text>
</comment>
<dbReference type="Proteomes" id="UP000321484">
    <property type="component" value="Unassembled WGS sequence"/>
</dbReference>
<reference evidence="1 2" key="1">
    <citation type="submission" date="2019-07" db="EMBL/GenBank/DDBJ databases">
        <title>Whole genome shotgun sequence of Actinotalea fermentans NBRC 105374.</title>
        <authorList>
            <person name="Hosoyama A."/>
            <person name="Uohara A."/>
            <person name="Ohji S."/>
            <person name="Ichikawa N."/>
        </authorList>
    </citation>
    <scope>NUCLEOTIDE SEQUENCE [LARGE SCALE GENOMIC DNA]</scope>
    <source>
        <strain evidence="1 2">NBRC 105374</strain>
    </source>
</reference>